<evidence type="ECO:0000259" key="4">
    <source>
        <dbReference type="PROSITE" id="PS50075"/>
    </source>
</evidence>
<protein>
    <submittedName>
        <fullName evidence="5">Acyl carrier protein</fullName>
    </submittedName>
</protein>
<dbReference type="EMBL" id="FJ809786">
    <property type="protein sequence ID" value="ACY06296.1"/>
    <property type="molecule type" value="Genomic_DNA"/>
</dbReference>
<dbReference type="InterPro" id="IPR006162">
    <property type="entry name" value="Ppantetheine_attach_site"/>
</dbReference>
<name>D3U9Z5_9ACTN</name>
<dbReference type="PROSITE" id="PS50075">
    <property type="entry name" value="CARRIER"/>
    <property type="match status" value="1"/>
</dbReference>
<feature type="domain" description="Carrier" evidence="4">
    <location>
        <begin position="50"/>
        <end position="131"/>
    </location>
</feature>
<dbReference type="InterPro" id="IPR036736">
    <property type="entry name" value="ACP-like_sf"/>
</dbReference>
<proteinExistence type="predicted"/>
<dbReference type="GO" id="GO:0017000">
    <property type="term" value="P:antibiotic biosynthetic process"/>
    <property type="evidence" value="ECO:0007669"/>
    <property type="project" value="UniProtKB-ARBA"/>
</dbReference>
<evidence type="ECO:0000313" key="5">
    <source>
        <dbReference type="EMBL" id="ACY06296.1"/>
    </source>
</evidence>
<accession>D3U9Z5</accession>
<feature type="region of interest" description="Disordered" evidence="3">
    <location>
        <begin position="1"/>
        <end position="49"/>
    </location>
</feature>
<sequence>MSSPRATWSRSRACPSACTGTAPCSPSDPAPSPSPHRQPATPRETERRTTMAELTIQDLIDIFNRSIGDQDPVEPEGDPSDVTFAALGFDSLTTLNAVRRIERKHGVELGENVISEARTPRQLLDRVNAALAAA</sequence>
<dbReference type="SMART" id="SM00823">
    <property type="entry name" value="PKS_PP"/>
    <property type="match status" value="1"/>
</dbReference>
<feature type="compositionally biased region" description="Polar residues" evidence="3">
    <location>
        <begin position="1"/>
        <end position="10"/>
    </location>
</feature>
<dbReference type="PROSITE" id="PS00012">
    <property type="entry name" value="PHOSPHOPANTETHEINE"/>
    <property type="match status" value="1"/>
</dbReference>
<keyword evidence="2" id="KW-0597">Phosphoprotein</keyword>
<gene>
    <name evidence="5" type="primary">sfaO</name>
</gene>
<feature type="compositionally biased region" description="Pro residues" evidence="3">
    <location>
        <begin position="26"/>
        <end position="36"/>
    </location>
</feature>
<keyword evidence="1" id="KW-0596">Phosphopantetheine</keyword>
<dbReference type="Gene3D" id="1.10.1200.10">
    <property type="entry name" value="ACP-like"/>
    <property type="match status" value="1"/>
</dbReference>
<dbReference type="Pfam" id="PF00550">
    <property type="entry name" value="PP-binding"/>
    <property type="match status" value="1"/>
</dbReference>
<dbReference type="GO" id="GO:0031177">
    <property type="term" value="F:phosphopantetheine binding"/>
    <property type="evidence" value="ECO:0007669"/>
    <property type="project" value="InterPro"/>
</dbReference>
<organism evidence="5">
    <name type="scientific">Streptomyces flaveolus</name>
    <dbReference type="NCBI Taxonomy" id="67297"/>
    <lineage>
        <taxon>Bacteria</taxon>
        <taxon>Bacillati</taxon>
        <taxon>Actinomycetota</taxon>
        <taxon>Actinomycetes</taxon>
        <taxon>Kitasatosporales</taxon>
        <taxon>Streptomycetaceae</taxon>
        <taxon>Streptomyces</taxon>
    </lineage>
</organism>
<dbReference type="InterPro" id="IPR020806">
    <property type="entry name" value="PKS_PP-bd"/>
</dbReference>
<dbReference type="SUPFAM" id="SSF47336">
    <property type="entry name" value="ACP-like"/>
    <property type="match status" value="1"/>
</dbReference>
<evidence type="ECO:0000256" key="1">
    <source>
        <dbReference type="ARBA" id="ARBA00022450"/>
    </source>
</evidence>
<reference evidence="5" key="1">
    <citation type="journal article" date="2010" name="Mol. Biosyst.">
        <title>Cloning, sequencing and characterization of the biosynthetic gene cluster of sanglifehrin A, a potent cyclophilin inhibitor.</title>
        <authorList>
            <person name="Qu X."/>
            <person name="Jiang N."/>
            <person name="Xu F."/>
            <person name="Shao L."/>
            <person name="Tang G."/>
            <person name="Wilkinson B."/>
            <person name="Liu W."/>
        </authorList>
    </citation>
    <scope>NUCLEOTIDE SEQUENCE</scope>
    <source>
        <strain evidence="5">DSM 9954</strain>
    </source>
</reference>
<evidence type="ECO:0000256" key="3">
    <source>
        <dbReference type="SAM" id="MobiDB-lite"/>
    </source>
</evidence>
<evidence type="ECO:0000256" key="2">
    <source>
        <dbReference type="ARBA" id="ARBA00022553"/>
    </source>
</evidence>
<dbReference type="InterPro" id="IPR009081">
    <property type="entry name" value="PP-bd_ACP"/>
</dbReference>
<dbReference type="AlphaFoldDB" id="D3U9Z5"/>